<dbReference type="EMBL" id="UINC01119132">
    <property type="protein sequence ID" value="SVC92734.1"/>
    <property type="molecule type" value="Genomic_DNA"/>
</dbReference>
<name>A0A382R4S2_9ZZZZ</name>
<accession>A0A382R4S2</accession>
<protein>
    <submittedName>
        <fullName evidence="1">Uncharacterized protein</fullName>
    </submittedName>
</protein>
<gene>
    <name evidence="1" type="ORF">METZ01_LOCUS345588</name>
</gene>
<sequence>MNKYEWEKSDADKIKEASRMIDEMLELIDKVKLESVSVKRWKLSLEKVKTALT</sequence>
<reference evidence="1" key="1">
    <citation type="submission" date="2018-05" db="EMBL/GenBank/DDBJ databases">
        <authorList>
            <person name="Lanie J.A."/>
            <person name="Ng W.-L."/>
            <person name="Kazmierczak K.M."/>
            <person name="Andrzejewski T.M."/>
            <person name="Davidsen T.M."/>
            <person name="Wayne K.J."/>
            <person name="Tettelin H."/>
            <person name="Glass J.I."/>
            <person name="Rusch D."/>
            <person name="Podicherti R."/>
            <person name="Tsui H.-C.T."/>
            <person name="Winkler M.E."/>
        </authorList>
    </citation>
    <scope>NUCLEOTIDE SEQUENCE</scope>
</reference>
<evidence type="ECO:0000313" key="1">
    <source>
        <dbReference type="EMBL" id="SVC92734.1"/>
    </source>
</evidence>
<organism evidence="1">
    <name type="scientific">marine metagenome</name>
    <dbReference type="NCBI Taxonomy" id="408172"/>
    <lineage>
        <taxon>unclassified sequences</taxon>
        <taxon>metagenomes</taxon>
        <taxon>ecological metagenomes</taxon>
    </lineage>
</organism>
<proteinExistence type="predicted"/>
<dbReference type="AlphaFoldDB" id="A0A382R4S2"/>